<dbReference type="GO" id="GO:0009311">
    <property type="term" value="P:oligosaccharide metabolic process"/>
    <property type="evidence" value="ECO:0007669"/>
    <property type="project" value="TreeGrafter"/>
</dbReference>
<evidence type="ECO:0000256" key="8">
    <source>
        <dbReference type="ARBA" id="ARBA00023034"/>
    </source>
</evidence>
<dbReference type="PANTHER" id="PTHR11987:SF50">
    <property type="entry name" value="ALPHA-2,8-SIALYLTRANSFERASE 8F"/>
    <property type="match status" value="1"/>
</dbReference>
<dbReference type="GO" id="GO:0006491">
    <property type="term" value="P:N-glycan processing"/>
    <property type="evidence" value="ECO:0007669"/>
    <property type="project" value="TreeGrafter"/>
</dbReference>
<keyword evidence="6" id="KW-0735">Signal-anchor</keyword>
<dbReference type="InterPro" id="IPR001675">
    <property type="entry name" value="Glyco_trans_29"/>
</dbReference>
<dbReference type="InterPro" id="IPR012163">
    <property type="entry name" value="Sialyl_trans"/>
</dbReference>
<evidence type="ECO:0000256" key="2">
    <source>
        <dbReference type="ARBA" id="ARBA00006003"/>
    </source>
</evidence>
<evidence type="ECO:0000256" key="11">
    <source>
        <dbReference type="ARBA" id="ARBA00023180"/>
    </source>
</evidence>
<dbReference type="GO" id="GO:0003828">
    <property type="term" value="F:alpha-N-acetylneuraminate alpha-2,8-sialyltransferase activity"/>
    <property type="evidence" value="ECO:0007669"/>
    <property type="project" value="TreeGrafter"/>
</dbReference>
<evidence type="ECO:0008006" key="15">
    <source>
        <dbReference type="Google" id="ProtNLM"/>
    </source>
</evidence>
<comment type="caution">
    <text evidence="13">The sequence shown here is derived from an EMBL/GenBank/DDBJ whole genome shotgun (WGS) entry which is preliminary data.</text>
</comment>
<keyword evidence="9" id="KW-0472">Membrane</keyword>
<accession>A0AAW0PWK3</accession>
<dbReference type="EMBL" id="JBBPFD010000002">
    <property type="protein sequence ID" value="KAK7940073.1"/>
    <property type="molecule type" value="Genomic_DNA"/>
</dbReference>
<evidence type="ECO:0000256" key="9">
    <source>
        <dbReference type="ARBA" id="ARBA00023136"/>
    </source>
</evidence>
<comment type="subcellular location">
    <subcellularLocation>
        <location evidence="1">Golgi apparatus membrane</location>
        <topology evidence="1">Single-pass type II membrane protein</topology>
    </subcellularLocation>
</comment>
<keyword evidence="14" id="KW-1185">Reference proteome</keyword>
<dbReference type="InterPro" id="IPR050943">
    <property type="entry name" value="Glycosyltr_29_Sialyltrsf"/>
</dbReference>
<comment type="similarity">
    <text evidence="2">Belongs to the glycosyltransferase 29 family.</text>
</comment>
<dbReference type="PIRSF" id="PIRSF005557">
    <property type="entry name" value="Sialyl_trans"/>
    <property type="match status" value="1"/>
</dbReference>
<protein>
    <recommendedName>
        <fullName evidence="15">ST8 alpha-N-acetyl-neuraminide alpha-2,8-sialyltransferase 6</fullName>
    </recommendedName>
</protein>
<evidence type="ECO:0000256" key="12">
    <source>
        <dbReference type="PIRSR" id="PIRSR005557-2"/>
    </source>
</evidence>
<dbReference type="Gene3D" id="3.90.1480.20">
    <property type="entry name" value="Glycosyl transferase family 29"/>
    <property type="match status" value="1"/>
</dbReference>
<keyword evidence="7" id="KW-1133">Transmembrane helix</keyword>
<dbReference type="PANTHER" id="PTHR11987">
    <property type="entry name" value="ALPHA-2,8-SIALYLTRANSFERASE"/>
    <property type="match status" value="1"/>
</dbReference>
<gene>
    <name evidence="13" type="ORF">WMY93_003399</name>
</gene>
<organism evidence="13 14">
    <name type="scientific">Mugilogobius chulae</name>
    <name type="common">yellowstripe goby</name>
    <dbReference type="NCBI Taxonomy" id="88201"/>
    <lineage>
        <taxon>Eukaryota</taxon>
        <taxon>Metazoa</taxon>
        <taxon>Chordata</taxon>
        <taxon>Craniata</taxon>
        <taxon>Vertebrata</taxon>
        <taxon>Euteleostomi</taxon>
        <taxon>Actinopterygii</taxon>
        <taxon>Neopterygii</taxon>
        <taxon>Teleostei</taxon>
        <taxon>Neoteleostei</taxon>
        <taxon>Acanthomorphata</taxon>
        <taxon>Gobiaria</taxon>
        <taxon>Gobiiformes</taxon>
        <taxon>Gobioidei</taxon>
        <taxon>Gobiidae</taxon>
        <taxon>Gobionellinae</taxon>
        <taxon>Mugilogobius</taxon>
    </lineage>
</organism>
<evidence type="ECO:0000256" key="10">
    <source>
        <dbReference type="ARBA" id="ARBA00023157"/>
    </source>
</evidence>
<reference evidence="14" key="1">
    <citation type="submission" date="2024-04" db="EMBL/GenBank/DDBJ databases">
        <title>Salinicola lusitanus LLJ914,a marine bacterium isolated from the Okinawa Trough.</title>
        <authorList>
            <person name="Li J."/>
        </authorList>
    </citation>
    <scope>NUCLEOTIDE SEQUENCE [LARGE SCALE GENOMIC DNA]</scope>
</reference>
<dbReference type="InterPro" id="IPR038578">
    <property type="entry name" value="GT29-like_sf"/>
</dbReference>
<proteinExistence type="inferred from homology"/>
<feature type="disulfide bond" evidence="12">
    <location>
        <begin position="117"/>
        <end position="266"/>
    </location>
</feature>
<evidence type="ECO:0000256" key="3">
    <source>
        <dbReference type="ARBA" id="ARBA00022676"/>
    </source>
</evidence>
<evidence type="ECO:0000256" key="5">
    <source>
        <dbReference type="ARBA" id="ARBA00022692"/>
    </source>
</evidence>
<keyword evidence="10" id="KW-1015">Disulfide bond</keyword>
<evidence type="ECO:0000256" key="1">
    <source>
        <dbReference type="ARBA" id="ARBA00004323"/>
    </source>
</evidence>
<name>A0AAW0PWK3_9GOBI</name>
<dbReference type="AlphaFoldDB" id="A0AAW0PWK3"/>
<dbReference type="Proteomes" id="UP001460270">
    <property type="component" value="Unassembled WGS sequence"/>
</dbReference>
<evidence type="ECO:0000256" key="7">
    <source>
        <dbReference type="ARBA" id="ARBA00022989"/>
    </source>
</evidence>
<evidence type="ECO:0000313" key="14">
    <source>
        <dbReference type="Proteomes" id="UP001460270"/>
    </source>
</evidence>
<dbReference type="Pfam" id="PF00777">
    <property type="entry name" value="Glyco_transf_29"/>
    <property type="match status" value="1"/>
</dbReference>
<keyword evidence="5" id="KW-0812">Transmembrane</keyword>
<evidence type="ECO:0000256" key="6">
    <source>
        <dbReference type="ARBA" id="ARBA00022968"/>
    </source>
</evidence>
<evidence type="ECO:0000313" key="13">
    <source>
        <dbReference type="EMBL" id="KAK7940073.1"/>
    </source>
</evidence>
<sequence>MLLVLVGFKRSHIHTTVKEMQTSTTALPDSCPDCTISNKANQSKSKPTAAVPKTTMYPSLLIQNCNGFETAIITQASTPVKTQLHFDGEKGAIEVKENIFNTFIKNNPFSNTSLDTCAVVGNGGILTNSSCGEAIDSAQFVIRCNLPPLDHNYSKHVGNKTHFVTANPSIFRKKYRSLKNHPRQFAEDVSIYRDSFLVLPAFSFQLNFDLCLRAVDTLKAFSSSVKPVFINPVYLKKLDKFWHSVGLNPCRLSTGFMMVSLALEVCKSVDVFGFWPFNYHPDSNEALSNHYYDDQKPLSDFHKMPEEFAVLQKMHSQGVLRLHLGECDH</sequence>
<dbReference type="GO" id="GO:0000139">
    <property type="term" value="C:Golgi membrane"/>
    <property type="evidence" value="ECO:0007669"/>
    <property type="project" value="UniProtKB-SubCell"/>
</dbReference>
<keyword evidence="4" id="KW-0808">Transferase</keyword>
<keyword evidence="8" id="KW-0333">Golgi apparatus</keyword>
<keyword evidence="11" id="KW-0325">Glycoprotein</keyword>
<evidence type="ECO:0000256" key="4">
    <source>
        <dbReference type="ARBA" id="ARBA00022679"/>
    </source>
</evidence>
<keyword evidence="3" id="KW-0328">Glycosyltransferase</keyword>